<keyword evidence="6 7" id="KW-0315">Glutamine amidotransferase</keyword>
<evidence type="ECO:0000256" key="4">
    <source>
        <dbReference type="ARBA" id="ARBA00022679"/>
    </source>
</evidence>
<keyword evidence="7" id="KW-0004">4Fe-4S</keyword>
<keyword evidence="14" id="KW-1185">Reference proteome</keyword>
<feature type="binding site" evidence="7 11">
    <location>
        <position position="399"/>
    </location>
    <ligand>
        <name>[4Fe-4S] cluster</name>
        <dbReference type="ChEBI" id="CHEBI:49883"/>
    </ligand>
</feature>
<evidence type="ECO:0000256" key="5">
    <source>
        <dbReference type="ARBA" id="ARBA00022755"/>
    </source>
</evidence>
<dbReference type="KEGG" id="sgp:SpiGrapes_2659"/>
<evidence type="ECO:0000256" key="6">
    <source>
        <dbReference type="ARBA" id="ARBA00022962"/>
    </source>
</evidence>
<evidence type="ECO:0000256" key="3">
    <source>
        <dbReference type="ARBA" id="ARBA00022676"/>
    </source>
</evidence>
<dbReference type="AlphaFoldDB" id="G8QVA4"/>
<comment type="similarity">
    <text evidence="2 7 8">In the C-terminal section; belongs to the purine/pyrimidine phosphoribosyltransferase family.</text>
</comment>
<dbReference type="OrthoDB" id="9801213at2"/>
<keyword evidence="3 7" id="KW-0328">Glycosyltransferase</keyword>
<feature type="binding site" evidence="7 11">
    <location>
        <position position="453"/>
    </location>
    <ligand>
        <name>[4Fe-4S] cluster</name>
        <dbReference type="ChEBI" id="CHEBI:49883"/>
    </ligand>
</feature>
<accession>G8QVA4</accession>
<dbReference type="Proteomes" id="UP000005632">
    <property type="component" value="Chromosome"/>
</dbReference>
<dbReference type="MEROPS" id="C44.001"/>
<feature type="active site" description="Nucleophile" evidence="7 9">
    <location>
        <position position="8"/>
    </location>
</feature>
<sequence>MSEIHEECGLFGVYSKANEDVAALSYYALYALQHRGQEGCGIALNDDGVITVHKDSGLVRDVFPPGSIPLGSGSSMAIAHARYGTTGNDPRTNVQPLVITHRKGRMALAHNGNLTNDAELRESLEMKGSIFHTTSDTEVIAYIITKNRLSCTSIEQAIEKTMEEIAGAYSLMVMSSTKLIAVRDPWGFRPLCMGRLGDGYVFASESCALDAVGAIFERDVEPGEIVVIDSKTVSETGPVSIKTHCKKEKSSLCVFELIYFARPDSIVDSIHIHSARLRAGAFLALEHPSQADVVIGVPDSGLDAAIGYSRQSGIPYGLGFIKNKYIGRTFIQPSQSDREDTVRIKLNPIVSTVKGKRVVLIDDSIVRGTTSKRIVRLLREAGAKEIHFRSSAPKFLYPCYFGTDIDSSTDLFAYKYDDEQMCRQLDVDSLGFLSSENVTKLADHPCIGFCTACFTGNYPCPEPLCKGKDKYSAKLPRSEEE</sequence>
<dbReference type="InterPro" id="IPR035584">
    <property type="entry name" value="PurF_N"/>
</dbReference>
<evidence type="ECO:0000256" key="11">
    <source>
        <dbReference type="PIRSR" id="PIRSR000485-3"/>
    </source>
</evidence>
<dbReference type="Gene3D" id="3.40.50.2020">
    <property type="match status" value="1"/>
</dbReference>
<dbReference type="EC" id="2.4.2.14" evidence="7"/>
<keyword evidence="5 7" id="KW-0658">Purine biosynthesis</keyword>
<feature type="binding site" evidence="7 10">
    <location>
        <position position="300"/>
    </location>
    <ligand>
        <name>Mg(2+)</name>
        <dbReference type="ChEBI" id="CHEBI:18420"/>
    </ligand>
</feature>
<evidence type="ECO:0000313" key="13">
    <source>
        <dbReference type="EMBL" id="AEV30419.1"/>
    </source>
</evidence>
<comment type="pathway">
    <text evidence="1 7 8">Purine metabolism; IMP biosynthesis via de novo pathway; N(1)-(5-phospho-D-ribosyl)glycinamide from 5-phospho-alpha-D-ribose 1-diphosphate: step 1/2.</text>
</comment>
<dbReference type="InterPro" id="IPR029057">
    <property type="entry name" value="PRTase-like"/>
</dbReference>
<keyword evidence="7 11" id="KW-0408">Iron</keyword>
<name>G8QVA4_SPHPG</name>
<dbReference type="UniPathway" id="UPA00074">
    <property type="reaction ID" value="UER00124"/>
</dbReference>
<evidence type="ECO:0000256" key="10">
    <source>
        <dbReference type="PIRSR" id="PIRSR000485-2"/>
    </source>
</evidence>
<dbReference type="InterPro" id="IPR017932">
    <property type="entry name" value="GATase_2_dom"/>
</dbReference>
<dbReference type="InterPro" id="IPR005854">
    <property type="entry name" value="PurF"/>
</dbReference>
<dbReference type="CDD" id="cd06223">
    <property type="entry name" value="PRTases_typeI"/>
    <property type="match status" value="1"/>
</dbReference>
<dbReference type="GO" id="GO:0006189">
    <property type="term" value="P:'de novo' IMP biosynthetic process"/>
    <property type="evidence" value="ECO:0007669"/>
    <property type="project" value="UniProtKB-UniRule"/>
</dbReference>
<dbReference type="RefSeq" id="WP_014271259.1">
    <property type="nucleotide sequence ID" value="NC_016633.1"/>
</dbReference>
<keyword evidence="7 11" id="KW-0411">Iron-sulfur</keyword>
<dbReference type="PIRSF" id="PIRSF000485">
    <property type="entry name" value="Amd_phspho_trans"/>
    <property type="match status" value="1"/>
</dbReference>
<gene>
    <name evidence="7" type="primary">purF</name>
    <name evidence="13" type="ordered locus">SpiGrapes_2659</name>
</gene>
<keyword evidence="7 10" id="KW-0460">Magnesium</keyword>
<dbReference type="STRING" id="158190.SpiGrapes_2659"/>
<dbReference type="PANTHER" id="PTHR11907">
    <property type="entry name" value="AMIDOPHOSPHORIBOSYLTRANSFERASE"/>
    <property type="match status" value="1"/>
</dbReference>
<dbReference type="SUPFAM" id="SSF53271">
    <property type="entry name" value="PRTase-like"/>
    <property type="match status" value="1"/>
</dbReference>
<evidence type="ECO:0000259" key="12">
    <source>
        <dbReference type="PROSITE" id="PS51278"/>
    </source>
</evidence>
<dbReference type="GO" id="GO:0009113">
    <property type="term" value="P:purine nucleobase biosynthetic process"/>
    <property type="evidence" value="ECO:0007669"/>
    <property type="project" value="UniProtKB-UniRule"/>
</dbReference>
<dbReference type="eggNOG" id="COG0034">
    <property type="taxonomic scope" value="Bacteria"/>
</dbReference>
<protein>
    <recommendedName>
        <fullName evidence="7">Amidophosphoribosyltransferase</fullName>
        <shortName evidence="7">ATase</shortName>
        <ecNumber evidence="7">2.4.2.14</ecNumber>
    </recommendedName>
    <alternativeName>
        <fullName evidence="7">Glutamine phosphoribosylpyrophosphate amidotransferase</fullName>
        <shortName evidence="7">GPATase</shortName>
    </alternativeName>
</protein>
<keyword evidence="4 7" id="KW-0808">Transferase</keyword>
<dbReference type="GO" id="GO:0000287">
    <property type="term" value="F:magnesium ion binding"/>
    <property type="evidence" value="ECO:0007669"/>
    <property type="project" value="UniProtKB-UniRule"/>
</dbReference>
<organism evidence="13 14">
    <name type="scientific">Sphaerochaeta pleomorpha (strain ATCC BAA-1885 / DSM 22778 / Grapes)</name>
    <dbReference type="NCBI Taxonomy" id="158190"/>
    <lineage>
        <taxon>Bacteria</taxon>
        <taxon>Pseudomonadati</taxon>
        <taxon>Spirochaetota</taxon>
        <taxon>Spirochaetia</taxon>
        <taxon>Spirochaetales</taxon>
        <taxon>Sphaerochaetaceae</taxon>
        <taxon>Sphaerochaeta</taxon>
    </lineage>
</organism>
<dbReference type="CDD" id="cd00715">
    <property type="entry name" value="GPATase_N"/>
    <property type="match status" value="1"/>
</dbReference>
<evidence type="ECO:0000256" key="8">
    <source>
        <dbReference type="PIRNR" id="PIRNR000485"/>
    </source>
</evidence>
<dbReference type="InterPro" id="IPR000836">
    <property type="entry name" value="PRTase_dom"/>
</dbReference>
<feature type="binding site" evidence="7 11">
    <location>
        <position position="450"/>
    </location>
    <ligand>
        <name>[4Fe-4S] cluster</name>
        <dbReference type="ChEBI" id="CHEBI:49883"/>
    </ligand>
</feature>
<feature type="domain" description="Glutamine amidotransferase type-2" evidence="12">
    <location>
        <begin position="8"/>
        <end position="231"/>
    </location>
</feature>
<evidence type="ECO:0000256" key="7">
    <source>
        <dbReference type="HAMAP-Rule" id="MF_01931"/>
    </source>
</evidence>
<dbReference type="NCBIfam" id="TIGR01134">
    <property type="entry name" value="purF"/>
    <property type="match status" value="1"/>
</dbReference>
<dbReference type="Gene3D" id="3.60.20.10">
    <property type="entry name" value="Glutamine Phosphoribosylpyrophosphate, subunit 1, domain 1"/>
    <property type="match status" value="1"/>
</dbReference>
<keyword evidence="7 10" id="KW-0479">Metal-binding</keyword>
<reference evidence="13 14" key="1">
    <citation type="submission" date="2011-11" db="EMBL/GenBank/DDBJ databases">
        <title>Complete sequence of Spirochaeta sp. grapes.</title>
        <authorList>
            <consortium name="US DOE Joint Genome Institute"/>
            <person name="Lucas S."/>
            <person name="Han J."/>
            <person name="Lapidus A."/>
            <person name="Cheng J.-F."/>
            <person name="Goodwin L."/>
            <person name="Pitluck S."/>
            <person name="Peters L."/>
            <person name="Ovchinnikova G."/>
            <person name="Munk A.C."/>
            <person name="Detter J.C."/>
            <person name="Han C."/>
            <person name="Tapia R."/>
            <person name="Land M."/>
            <person name="Hauser L."/>
            <person name="Kyrpides N."/>
            <person name="Ivanova N."/>
            <person name="Pagani I."/>
            <person name="Ritalahtilisa K."/>
            <person name="Loeffler F."/>
            <person name="Woyke T."/>
        </authorList>
    </citation>
    <scope>NUCLEOTIDE SEQUENCE [LARGE SCALE GENOMIC DNA]</scope>
    <source>
        <strain evidence="14">ATCC BAA-1885 / DSM 22778 / Grapes</strain>
    </source>
</reference>
<comment type="catalytic activity">
    <reaction evidence="7 8">
        <text>5-phospho-beta-D-ribosylamine + L-glutamate + diphosphate = 5-phospho-alpha-D-ribose 1-diphosphate + L-glutamine + H2O</text>
        <dbReference type="Rhea" id="RHEA:14905"/>
        <dbReference type="ChEBI" id="CHEBI:15377"/>
        <dbReference type="ChEBI" id="CHEBI:29985"/>
        <dbReference type="ChEBI" id="CHEBI:33019"/>
        <dbReference type="ChEBI" id="CHEBI:58017"/>
        <dbReference type="ChEBI" id="CHEBI:58359"/>
        <dbReference type="ChEBI" id="CHEBI:58681"/>
        <dbReference type="EC" id="2.4.2.14"/>
    </reaction>
</comment>
<evidence type="ECO:0000256" key="9">
    <source>
        <dbReference type="PIRSR" id="PIRSR000485-1"/>
    </source>
</evidence>
<dbReference type="GO" id="GO:0051539">
    <property type="term" value="F:4 iron, 4 sulfur cluster binding"/>
    <property type="evidence" value="ECO:0007669"/>
    <property type="project" value="UniProtKB-KW"/>
</dbReference>
<dbReference type="GO" id="GO:0004044">
    <property type="term" value="F:amidophosphoribosyltransferase activity"/>
    <property type="evidence" value="ECO:0007669"/>
    <property type="project" value="UniProtKB-UniRule"/>
</dbReference>
<dbReference type="EMBL" id="CP003155">
    <property type="protein sequence ID" value="AEV30419.1"/>
    <property type="molecule type" value="Genomic_DNA"/>
</dbReference>
<evidence type="ECO:0000256" key="2">
    <source>
        <dbReference type="ARBA" id="ARBA00010138"/>
    </source>
</evidence>
<dbReference type="InterPro" id="IPR029055">
    <property type="entry name" value="Ntn_hydrolases_N"/>
</dbReference>
<evidence type="ECO:0000313" key="14">
    <source>
        <dbReference type="Proteomes" id="UP000005632"/>
    </source>
</evidence>
<dbReference type="Pfam" id="PF13537">
    <property type="entry name" value="GATase_7"/>
    <property type="match status" value="1"/>
</dbReference>
<comment type="cofactor">
    <cofactor evidence="7 11">
        <name>[4Fe-4S] cluster</name>
        <dbReference type="ChEBI" id="CHEBI:49883"/>
    </cofactor>
    <text evidence="7 11">Binds 1 [4Fe-4S] cluster per subunit.</text>
</comment>
<comment type="cofactor">
    <cofactor evidence="7 10">
        <name>Mg(2+)</name>
        <dbReference type="ChEBI" id="CHEBI:18420"/>
    </cofactor>
    <text evidence="7 10">Binds 1 Mg(2+) ion per subunit.</text>
</comment>
<dbReference type="PROSITE" id="PS51278">
    <property type="entry name" value="GATASE_TYPE_2"/>
    <property type="match status" value="1"/>
</dbReference>
<proteinExistence type="inferred from homology"/>
<feature type="binding site" evidence="7 10">
    <location>
        <position position="362"/>
    </location>
    <ligand>
        <name>Mg(2+)</name>
        <dbReference type="ChEBI" id="CHEBI:18420"/>
    </ligand>
</feature>
<feature type="binding site" evidence="7 11">
    <location>
        <position position="253"/>
    </location>
    <ligand>
        <name>[4Fe-4S] cluster</name>
        <dbReference type="ChEBI" id="CHEBI:49883"/>
    </ligand>
</feature>
<dbReference type="HAMAP" id="MF_01931">
    <property type="entry name" value="PurF"/>
    <property type="match status" value="1"/>
</dbReference>
<dbReference type="SUPFAM" id="SSF56235">
    <property type="entry name" value="N-terminal nucleophile aminohydrolases (Ntn hydrolases)"/>
    <property type="match status" value="1"/>
</dbReference>
<comment type="function">
    <text evidence="7">Catalyzes the formation of phosphoribosylamine from phosphoribosylpyrophosphate (PRPP) and glutamine.</text>
</comment>
<dbReference type="HOGENOM" id="CLU_022389_3_1_12"/>
<feature type="binding site" evidence="7 10">
    <location>
        <position position="363"/>
    </location>
    <ligand>
        <name>Mg(2+)</name>
        <dbReference type="ChEBI" id="CHEBI:18420"/>
    </ligand>
</feature>
<evidence type="ECO:0000256" key="1">
    <source>
        <dbReference type="ARBA" id="ARBA00005209"/>
    </source>
</evidence>
<dbReference type="Pfam" id="PF00156">
    <property type="entry name" value="Pribosyltran"/>
    <property type="match status" value="1"/>
</dbReference>